<sequence length="237" mass="27550">MVLRYIYGGNLRENLIRHFINQSNNNSRQDITKEIDSVAISSIQKNPSIGKDFNILVDEINNDFICKLINEAPKHKLVKQKFIEYFNNHNINLQEFYNWLLCNQTSTNSIFLFGYFNYYGIVNEDNEKAFNLFINASEKNHTLAQFFVGKCYKFGYGTNKNGKLAFEYYEKAANKNCAVAQLEIGDKEAQYNLALMYENGDGITKDIDKAIYWYDKSANQGNKMARDKLKELQNNNL</sequence>
<evidence type="ECO:0000313" key="1">
    <source>
        <dbReference type="EMBL" id="GET03200.1"/>
    </source>
</evidence>
<comment type="caution">
    <text evidence="1">The sequence shown here is derived from an EMBL/GenBank/DDBJ whole genome shotgun (WGS) entry which is preliminary data.</text>
</comment>
<organism evidence="1 2">
    <name type="scientific">Rhizophagus clarus</name>
    <dbReference type="NCBI Taxonomy" id="94130"/>
    <lineage>
        <taxon>Eukaryota</taxon>
        <taxon>Fungi</taxon>
        <taxon>Fungi incertae sedis</taxon>
        <taxon>Mucoromycota</taxon>
        <taxon>Glomeromycotina</taxon>
        <taxon>Glomeromycetes</taxon>
        <taxon>Glomerales</taxon>
        <taxon>Glomeraceae</taxon>
        <taxon>Rhizophagus</taxon>
    </lineage>
</organism>
<dbReference type="EMBL" id="BLAL01000319">
    <property type="protein sequence ID" value="GET03200.1"/>
    <property type="molecule type" value="Genomic_DNA"/>
</dbReference>
<gene>
    <name evidence="1" type="ORF">RCL2_002954600</name>
</gene>
<keyword evidence="1" id="KW-0418">Kinase</keyword>
<reference evidence="1" key="1">
    <citation type="submission" date="2019-10" db="EMBL/GenBank/DDBJ databases">
        <title>Conservation and host-specific expression of non-tandemly repeated heterogenous ribosome RNA gene in arbuscular mycorrhizal fungi.</title>
        <authorList>
            <person name="Maeda T."/>
            <person name="Kobayashi Y."/>
            <person name="Nakagawa T."/>
            <person name="Ezawa T."/>
            <person name="Yamaguchi K."/>
            <person name="Bino T."/>
            <person name="Nishimoto Y."/>
            <person name="Shigenobu S."/>
            <person name="Kawaguchi M."/>
        </authorList>
    </citation>
    <scope>NUCLEOTIDE SEQUENCE</scope>
    <source>
        <strain evidence="1">HR1</strain>
    </source>
</reference>
<accession>A0A8H3MI09</accession>
<dbReference type="OrthoDB" id="2384430at2759"/>
<keyword evidence="1" id="KW-0808">Transferase</keyword>
<dbReference type="PANTHER" id="PTHR43628:SF1">
    <property type="entry name" value="CHITIN SYNTHASE REGULATORY FACTOR 2-RELATED"/>
    <property type="match status" value="1"/>
</dbReference>
<dbReference type="Gene3D" id="1.25.40.10">
    <property type="entry name" value="Tetratricopeptide repeat domain"/>
    <property type="match status" value="1"/>
</dbReference>
<dbReference type="SUPFAM" id="SSF81901">
    <property type="entry name" value="HCP-like"/>
    <property type="match status" value="1"/>
</dbReference>
<dbReference type="InterPro" id="IPR011990">
    <property type="entry name" value="TPR-like_helical_dom_sf"/>
</dbReference>
<proteinExistence type="predicted"/>
<protein>
    <submittedName>
        <fullName evidence="1">Kinase-like domain-containing protein</fullName>
    </submittedName>
</protein>
<dbReference type="InterPro" id="IPR052945">
    <property type="entry name" value="Mitotic_Regulator"/>
</dbReference>
<evidence type="ECO:0000313" key="2">
    <source>
        <dbReference type="Proteomes" id="UP000615446"/>
    </source>
</evidence>
<dbReference type="Proteomes" id="UP000615446">
    <property type="component" value="Unassembled WGS sequence"/>
</dbReference>
<dbReference type="AlphaFoldDB" id="A0A8H3MI09"/>
<dbReference type="PANTHER" id="PTHR43628">
    <property type="entry name" value="ACTIVATOR OF C KINASE PROTEIN 1-RELATED"/>
    <property type="match status" value="1"/>
</dbReference>
<dbReference type="GO" id="GO:0016301">
    <property type="term" value="F:kinase activity"/>
    <property type="evidence" value="ECO:0007669"/>
    <property type="project" value="UniProtKB-KW"/>
</dbReference>
<dbReference type="SMART" id="SM00671">
    <property type="entry name" value="SEL1"/>
    <property type="match status" value="3"/>
</dbReference>
<dbReference type="Pfam" id="PF08238">
    <property type="entry name" value="Sel1"/>
    <property type="match status" value="3"/>
</dbReference>
<name>A0A8H3MI09_9GLOM</name>
<dbReference type="InterPro" id="IPR006597">
    <property type="entry name" value="Sel1-like"/>
</dbReference>